<protein>
    <submittedName>
        <fullName evidence="1">Uncharacterized protein</fullName>
    </submittedName>
</protein>
<reference evidence="2" key="1">
    <citation type="submission" date="2021-11" db="EMBL/GenBank/DDBJ databases">
        <title>Cultivation dependent microbiological survey of springs from the worlds oldest radium mine currently devoted to the extraction of radon-saturated water.</title>
        <authorList>
            <person name="Kapinusova G."/>
            <person name="Smrhova T."/>
            <person name="Strejcek M."/>
            <person name="Suman J."/>
            <person name="Jani K."/>
            <person name="Pajer P."/>
            <person name="Uhlik O."/>
        </authorList>
    </citation>
    <scope>NUCLEOTIDE SEQUENCE [LARGE SCALE GENOMIC DNA]</scope>
    <source>
        <strain evidence="2">J379</strain>
    </source>
</reference>
<evidence type="ECO:0000313" key="1">
    <source>
        <dbReference type="EMBL" id="UUY02194.1"/>
    </source>
</evidence>
<dbReference type="Proteomes" id="UP001058860">
    <property type="component" value="Chromosome"/>
</dbReference>
<keyword evidence="2" id="KW-1185">Reference proteome</keyword>
<gene>
    <name evidence="1" type="ORF">LRS13_15905</name>
</gene>
<accession>A0ABY5PC00</accession>
<dbReference type="RefSeq" id="WP_353862727.1">
    <property type="nucleotide sequence ID" value="NZ_CP088295.1"/>
</dbReference>
<dbReference type="EMBL" id="CP088295">
    <property type="protein sequence ID" value="UUY02194.1"/>
    <property type="molecule type" value="Genomic_DNA"/>
</dbReference>
<sequence>MDGLRSNIELATWTRRLLFDVAAYAPASVALPLLPADASGAAFVVREGAELLFGLRWKDHEPRPVAFSIRFAAAWCGVSFRAARLAIGEMLGADVIVDAGSAGRVPLFLPGRTLAVPTSLARLKEDPA</sequence>
<organism evidence="1 2">
    <name type="scientific">Svornostia abyssi</name>
    <dbReference type="NCBI Taxonomy" id="2898438"/>
    <lineage>
        <taxon>Bacteria</taxon>
        <taxon>Bacillati</taxon>
        <taxon>Actinomycetota</taxon>
        <taxon>Thermoleophilia</taxon>
        <taxon>Solirubrobacterales</taxon>
        <taxon>Baekduiaceae</taxon>
        <taxon>Svornostia</taxon>
    </lineage>
</organism>
<evidence type="ECO:0000313" key="2">
    <source>
        <dbReference type="Proteomes" id="UP001058860"/>
    </source>
</evidence>
<proteinExistence type="predicted"/>
<name>A0ABY5PC00_9ACTN</name>